<dbReference type="RefSeq" id="WP_012888938.1">
    <property type="nucleotide sequence ID" value="NC_013595.1"/>
</dbReference>
<dbReference type="Gene3D" id="3.90.25.10">
    <property type="entry name" value="UDP-galactose 4-epimerase, domain 1"/>
    <property type="match status" value="1"/>
</dbReference>
<dbReference type="InterPro" id="IPR036291">
    <property type="entry name" value="NAD(P)-bd_dom_sf"/>
</dbReference>
<dbReference type="AlphaFoldDB" id="D2AY22"/>
<dbReference type="EMBL" id="CP001814">
    <property type="protein sequence ID" value="ACZ85193.1"/>
    <property type="molecule type" value="Genomic_DNA"/>
</dbReference>
<dbReference type="OrthoDB" id="4457504at2"/>
<gene>
    <name evidence="2" type="ordered locus">Sros_2210</name>
</gene>
<evidence type="ECO:0000313" key="3">
    <source>
        <dbReference type="Proteomes" id="UP000002029"/>
    </source>
</evidence>
<dbReference type="InterPro" id="IPR051604">
    <property type="entry name" value="Ergot_Alk_Oxidoreductase"/>
</dbReference>
<protein>
    <submittedName>
        <fullName evidence="2">NmrA family protein</fullName>
    </submittedName>
</protein>
<dbReference type="PANTHER" id="PTHR43162">
    <property type="match status" value="1"/>
</dbReference>
<accession>D2AY22</accession>
<dbReference type="InterPro" id="IPR016040">
    <property type="entry name" value="NAD(P)-bd_dom"/>
</dbReference>
<evidence type="ECO:0000259" key="1">
    <source>
        <dbReference type="Pfam" id="PF13460"/>
    </source>
</evidence>
<name>D2AY22_STRRD</name>
<organism evidence="2 3">
    <name type="scientific">Streptosporangium roseum (strain ATCC 12428 / DSM 43021 / JCM 3005 / KCTC 9067 / NCIMB 10171 / NRRL 2505 / NI 9100)</name>
    <dbReference type="NCBI Taxonomy" id="479432"/>
    <lineage>
        <taxon>Bacteria</taxon>
        <taxon>Bacillati</taxon>
        <taxon>Actinomycetota</taxon>
        <taxon>Actinomycetes</taxon>
        <taxon>Streptosporangiales</taxon>
        <taxon>Streptosporangiaceae</taxon>
        <taxon>Streptosporangium</taxon>
    </lineage>
</organism>
<dbReference type="eggNOG" id="COG0702">
    <property type="taxonomic scope" value="Bacteria"/>
</dbReference>
<dbReference type="STRING" id="479432.Sros_2210"/>
<sequence length="281" mass="29661">MIVVTGATGTIGRALIDRLRAAGTAVVAVVRRPEQGESLGCDYVVGDFDRPETIGTALSPGDRLFLNSSLWPGFVHRYREVIDLARSAGVGQVVKVSVRGAEPGALLGGGMHGEVEAHLKASGLAWSILQPVGFMQNLPAEVSFQDGEGRFYGSYGPGRVGYIDARDIADVAAVLLTRPVGADQTYVLTGPEAPTHDEIAAAVSGALGRTVRYIDLPVGELTGHLERQGLPGPVAHDLAELMAQVGDGRWSTTTETVEALTGRPPRSLARFLTDHTAAFRL</sequence>
<dbReference type="HOGENOM" id="CLU_007383_10_6_11"/>
<keyword evidence="3" id="KW-1185">Reference proteome</keyword>
<feature type="domain" description="NAD(P)-binding" evidence="1">
    <location>
        <begin position="6"/>
        <end position="179"/>
    </location>
</feature>
<dbReference type="Proteomes" id="UP000002029">
    <property type="component" value="Chromosome"/>
</dbReference>
<dbReference type="Gene3D" id="3.40.50.720">
    <property type="entry name" value="NAD(P)-binding Rossmann-like Domain"/>
    <property type="match status" value="1"/>
</dbReference>
<evidence type="ECO:0000313" key="2">
    <source>
        <dbReference type="EMBL" id="ACZ85193.1"/>
    </source>
</evidence>
<proteinExistence type="predicted"/>
<dbReference type="Pfam" id="PF13460">
    <property type="entry name" value="NAD_binding_10"/>
    <property type="match status" value="1"/>
</dbReference>
<dbReference type="SUPFAM" id="SSF51735">
    <property type="entry name" value="NAD(P)-binding Rossmann-fold domains"/>
    <property type="match status" value="1"/>
</dbReference>
<dbReference type="PANTHER" id="PTHR43162:SF1">
    <property type="entry name" value="PRESTALK A DIFFERENTIATION PROTEIN A"/>
    <property type="match status" value="1"/>
</dbReference>
<reference evidence="2 3" key="1">
    <citation type="journal article" date="2010" name="Stand. Genomic Sci.">
        <title>Complete genome sequence of Streptosporangium roseum type strain (NI 9100).</title>
        <authorList>
            <person name="Nolan M."/>
            <person name="Sikorski J."/>
            <person name="Jando M."/>
            <person name="Lucas S."/>
            <person name="Lapidus A."/>
            <person name="Glavina Del Rio T."/>
            <person name="Chen F."/>
            <person name="Tice H."/>
            <person name="Pitluck S."/>
            <person name="Cheng J.F."/>
            <person name="Chertkov O."/>
            <person name="Sims D."/>
            <person name="Meincke L."/>
            <person name="Brettin T."/>
            <person name="Han C."/>
            <person name="Detter J.C."/>
            <person name="Bruce D."/>
            <person name="Goodwin L."/>
            <person name="Land M."/>
            <person name="Hauser L."/>
            <person name="Chang Y.J."/>
            <person name="Jeffries C.D."/>
            <person name="Ivanova N."/>
            <person name="Mavromatis K."/>
            <person name="Mikhailova N."/>
            <person name="Chen A."/>
            <person name="Palaniappan K."/>
            <person name="Chain P."/>
            <person name="Rohde M."/>
            <person name="Goker M."/>
            <person name="Bristow J."/>
            <person name="Eisen J.A."/>
            <person name="Markowitz V."/>
            <person name="Hugenholtz P."/>
            <person name="Kyrpides N.C."/>
            <person name="Klenk H.P."/>
        </authorList>
    </citation>
    <scope>NUCLEOTIDE SEQUENCE [LARGE SCALE GENOMIC DNA]</scope>
    <source>
        <strain evidence="3">ATCC 12428 / DSM 43021 / JCM 3005 / NI 9100</strain>
    </source>
</reference>
<dbReference type="KEGG" id="sro:Sros_2210"/>